<dbReference type="AlphaFoldDB" id="A0A6N4TK82"/>
<gene>
    <name evidence="1" type="ORF">Aargi30884_20720</name>
</gene>
<dbReference type="EMBL" id="AP019695">
    <property type="protein sequence ID" value="BBK23169.1"/>
    <property type="molecule type" value="Genomic_DNA"/>
</dbReference>
<reference evidence="2" key="1">
    <citation type="submission" date="2019-05" db="EMBL/GenBank/DDBJ databases">
        <title>Complete genome sequencing of Absiella argi strain JCM 30884.</title>
        <authorList>
            <person name="Sakamoto M."/>
            <person name="Murakami T."/>
            <person name="Mori H."/>
        </authorList>
    </citation>
    <scope>NUCLEOTIDE SEQUENCE [LARGE SCALE GENOMIC DNA]</scope>
    <source>
        <strain evidence="2">JCM 30884</strain>
    </source>
</reference>
<dbReference type="Pfam" id="PF13707">
    <property type="entry name" value="RloB"/>
    <property type="match status" value="1"/>
</dbReference>
<evidence type="ECO:0008006" key="3">
    <source>
        <dbReference type="Google" id="ProtNLM"/>
    </source>
</evidence>
<evidence type="ECO:0000313" key="1">
    <source>
        <dbReference type="EMBL" id="BBK23169.1"/>
    </source>
</evidence>
<accession>A0A6N4TK82</accession>
<name>A0A6N4TK82_9FIRM</name>
<keyword evidence="2" id="KW-1185">Reference proteome</keyword>
<dbReference type="RefSeq" id="WP_115716315.1">
    <property type="nucleotide sequence ID" value="NZ_AP019695.1"/>
</dbReference>
<dbReference type="Proteomes" id="UP000464754">
    <property type="component" value="Chromosome"/>
</dbReference>
<organism evidence="1 2">
    <name type="scientific">Amedibacterium intestinale</name>
    <dbReference type="NCBI Taxonomy" id="2583452"/>
    <lineage>
        <taxon>Bacteria</taxon>
        <taxon>Bacillati</taxon>
        <taxon>Bacillota</taxon>
        <taxon>Erysipelotrichia</taxon>
        <taxon>Erysipelotrichales</taxon>
        <taxon>Erysipelotrichaceae</taxon>
        <taxon>Amedibacterium</taxon>
    </lineage>
</organism>
<dbReference type="InterPro" id="IPR025591">
    <property type="entry name" value="RloB"/>
</dbReference>
<sequence length="227" mass="26743">MGTDDLFKKRRAARKQRKHEYKIPKANSFLIVTEGERTEPLYFEGIKKLISEKIGGMVDVVEIPFIDIQGQGSSTGKLIEITDQIVKDAKVLYQNIWIVFDKDDFTDFDDAIEEGKKKGYFIAWSNQSFEYWLYLHFYYSDVALHRHDWVEKLDKIFKEYQLGDGCYRKNYENIYELVNMYDGVKTAIKNAKRRMSGFNSERIKPSQFDPGTQVYKLVECLLSYLDE</sequence>
<protein>
    <recommendedName>
        <fullName evidence="3">Abortive infection protein</fullName>
    </recommendedName>
</protein>
<evidence type="ECO:0000313" key="2">
    <source>
        <dbReference type="Proteomes" id="UP000464754"/>
    </source>
</evidence>
<proteinExistence type="predicted"/>
<dbReference type="KEGG" id="aarg:Aargi30884_20720"/>